<feature type="compositionally biased region" description="Polar residues" evidence="1">
    <location>
        <begin position="1"/>
        <end position="17"/>
    </location>
</feature>
<evidence type="ECO:0000256" key="1">
    <source>
        <dbReference type="SAM" id="MobiDB-lite"/>
    </source>
</evidence>
<accession>A0A9P8IA79</accession>
<evidence type="ECO:0000313" key="4">
    <source>
        <dbReference type="Proteomes" id="UP000698800"/>
    </source>
</evidence>
<protein>
    <submittedName>
        <fullName evidence="3">Uncharacterized protein</fullName>
    </submittedName>
</protein>
<evidence type="ECO:0000256" key="2">
    <source>
        <dbReference type="SAM" id="Phobius"/>
    </source>
</evidence>
<feature type="region of interest" description="Disordered" evidence="1">
    <location>
        <begin position="123"/>
        <end position="257"/>
    </location>
</feature>
<sequence>MPHPSSSLEYNSPQTSPRYPLPLERPAPRQPPPLIVDLVLYRLLPLCFFITLLTTLTIILGITFYLKRPLPPHFILSTTIVLVLLVLLGLIGWSWRYMKYQVTGRDSAQDGYELYRYLEMKERMSGEGKQKPSRNFRRYSPDFLSDPPRIATGQGHGGSEGSRGSGSGSSGNRLSDPPRVTQPISRCGNQGVGDSPGGEQRTRDSLNNREAATRGRPDIPLEASHTQWGAAGGIGSGLSANGEAGPGLSGYNTQPATRTSITRPLHTYEPYNPHPQPSLQTYSPRIPYPRSSSVHDWVAPPPQPSFMRPRTPVQGPSSLIPPPLVVNGIRGGGGGERLGSEGVGGGRTLRGEYVMSGGGGRGNEAGGIV</sequence>
<dbReference type="EMBL" id="JAGHQL010000072">
    <property type="protein sequence ID" value="KAH0541651.1"/>
    <property type="molecule type" value="Genomic_DNA"/>
</dbReference>
<organism evidence="3 4">
    <name type="scientific">Glutinoglossum americanum</name>
    <dbReference type="NCBI Taxonomy" id="1670608"/>
    <lineage>
        <taxon>Eukaryota</taxon>
        <taxon>Fungi</taxon>
        <taxon>Dikarya</taxon>
        <taxon>Ascomycota</taxon>
        <taxon>Pezizomycotina</taxon>
        <taxon>Geoglossomycetes</taxon>
        <taxon>Geoglossales</taxon>
        <taxon>Geoglossaceae</taxon>
        <taxon>Glutinoglossum</taxon>
    </lineage>
</organism>
<feature type="transmembrane region" description="Helical" evidence="2">
    <location>
        <begin position="43"/>
        <end position="66"/>
    </location>
</feature>
<name>A0A9P8IA79_9PEZI</name>
<reference evidence="3" key="1">
    <citation type="submission" date="2021-03" db="EMBL/GenBank/DDBJ databases">
        <title>Comparative genomics and phylogenomic investigation of the class Geoglossomycetes provide insights into ecological specialization and systematics.</title>
        <authorList>
            <person name="Melie T."/>
            <person name="Pirro S."/>
            <person name="Miller A.N."/>
            <person name="Quandt A."/>
        </authorList>
    </citation>
    <scope>NUCLEOTIDE SEQUENCE</scope>
    <source>
        <strain evidence="3">GBOQ0MN5Z8</strain>
    </source>
</reference>
<dbReference type="AlphaFoldDB" id="A0A9P8IA79"/>
<feature type="region of interest" description="Disordered" evidence="1">
    <location>
        <begin position="1"/>
        <end position="25"/>
    </location>
</feature>
<keyword evidence="2" id="KW-1133">Transmembrane helix</keyword>
<comment type="caution">
    <text evidence="3">The sequence shown here is derived from an EMBL/GenBank/DDBJ whole genome shotgun (WGS) entry which is preliminary data.</text>
</comment>
<keyword evidence="2" id="KW-0812">Transmembrane</keyword>
<feature type="compositionally biased region" description="Basic and acidic residues" evidence="1">
    <location>
        <begin position="200"/>
        <end position="219"/>
    </location>
</feature>
<keyword evidence="2" id="KW-0472">Membrane</keyword>
<gene>
    <name evidence="3" type="ORF">FGG08_003882</name>
</gene>
<feature type="transmembrane region" description="Helical" evidence="2">
    <location>
        <begin position="73"/>
        <end position="95"/>
    </location>
</feature>
<evidence type="ECO:0000313" key="3">
    <source>
        <dbReference type="EMBL" id="KAH0541651.1"/>
    </source>
</evidence>
<feature type="compositionally biased region" description="Gly residues" evidence="1">
    <location>
        <begin position="154"/>
        <end position="169"/>
    </location>
</feature>
<keyword evidence="4" id="KW-1185">Reference proteome</keyword>
<dbReference type="Proteomes" id="UP000698800">
    <property type="component" value="Unassembled WGS sequence"/>
</dbReference>
<proteinExistence type="predicted"/>